<keyword evidence="22" id="KW-1185">Reference proteome</keyword>
<evidence type="ECO:0000313" key="22">
    <source>
        <dbReference type="Proteomes" id="UP000596660"/>
    </source>
</evidence>
<dbReference type="SUPFAM" id="SSF56112">
    <property type="entry name" value="Protein kinase-like (PK-like)"/>
    <property type="match status" value="1"/>
</dbReference>
<keyword evidence="9" id="KW-0430">Lectin</keyword>
<keyword evidence="10" id="KW-0547">Nucleotide-binding</keyword>
<dbReference type="OMA" id="CTTHIVG"/>
<dbReference type="GO" id="GO:0005524">
    <property type="term" value="F:ATP binding"/>
    <property type="evidence" value="ECO:0007669"/>
    <property type="project" value="UniProtKB-KW"/>
</dbReference>
<evidence type="ECO:0000256" key="17">
    <source>
        <dbReference type="ARBA" id="ARBA00047899"/>
    </source>
</evidence>
<reference evidence="21" key="2">
    <citation type="submission" date="2021-03" db="UniProtKB">
        <authorList>
            <consortium name="EnsemblPlants"/>
        </authorList>
    </citation>
    <scope>IDENTIFICATION</scope>
</reference>
<dbReference type="SUPFAM" id="SSF49899">
    <property type="entry name" value="Concanavalin A-like lectins/glucanases"/>
    <property type="match status" value="1"/>
</dbReference>
<dbReference type="GO" id="GO:0004674">
    <property type="term" value="F:protein serine/threonine kinase activity"/>
    <property type="evidence" value="ECO:0007669"/>
    <property type="project" value="UniProtKB-KW"/>
</dbReference>
<feature type="transmembrane region" description="Helical" evidence="19">
    <location>
        <begin position="124"/>
        <end position="148"/>
    </location>
</feature>
<evidence type="ECO:0000256" key="15">
    <source>
        <dbReference type="ARBA" id="ARBA00023170"/>
    </source>
</evidence>
<dbReference type="Pfam" id="PF00139">
    <property type="entry name" value="Lectin_legB"/>
    <property type="match status" value="1"/>
</dbReference>
<dbReference type="PANTHER" id="PTHR27007">
    <property type="match status" value="1"/>
</dbReference>
<evidence type="ECO:0000256" key="19">
    <source>
        <dbReference type="SAM" id="Phobius"/>
    </source>
</evidence>
<dbReference type="FunFam" id="3.30.200.20:FF:000112">
    <property type="entry name" value="Lectin-domain containing receptor kinase A4.3"/>
    <property type="match status" value="1"/>
</dbReference>
<keyword evidence="15" id="KW-0675">Receptor</keyword>
<comment type="similarity">
    <text evidence="2">In the N-terminal section; belongs to the leguminous lectin family.</text>
</comment>
<dbReference type="Gene3D" id="2.60.120.200">
    <property type="match status" value="1"/>
</dbReference>
<dbReference type="Gramene" id="AUR62020035-RA">
    <property type="protein sequence ID" value="AUR62020035-RA:cds"/>
    <property type="gene ID" value="AUR62020035"/>
</dbReference>
<dbReference type="Gene3D" id="1.10.510.10">
    <property type="entry name" value="Transferase(Phosphotransferase) domain 1"/>
    <property type="match status" value="1"/>
</dbReference>
<keyword evidence="16" id="KW-0325">Glycoprotein</keyword>
<dbReference type="PROSITE" id="PS50011">
    <property type="entry name" value="PROTEIN_KINASE_DOM"/>
    <property type="match status" value="1"/>
</dbReference>
<comment type="similarity">
    <text evidence="3">In the C-terminal section; belongs to the protein kinase superfamily. Ser/Thr protein kinase family.</text>
</comment>
<evidence type="ECO:0000256" key="1">
    <source>
        <dbReference type="ARBA" id="ARBA00004479"/>
    </source>
</evidence>
<evidence type="ECO:0000256" key="6">
    <source>
        <dbReference type="ARBA" id="ARBA00022679"/>
    </source>
</evidence>
<keyword evidence="6" id="KW-0808">Transferase</keyword>
<dbReference type="Pfam" id="PF07714">
    <property type="entry name" value="PK_Tyr_Ser-Thr"/>
    <property type="match status" value="1"/>
</dbReference>
<dbReference type="PROSITE" id="PS00108">
    <property type="entry name" value="PROTEIN_KINASE_ST"/>
    <property type="match status" value="1"/>
</dbReference>
<evidence type="ECO:0000256" key="14">
    <source>
        <dbReference type="ARBA" id="ARBA00023136"/>
    </source>
</evidence>
<keyword evidence="11" id="KW-0418">Kinase</keyword>
<evidence type="ECO:0000256" key="4">
    <source>
        <dbReference type="ARBA" id="ARBA00012513"/>
    </source>
</evidence>
<organism evidence="21 22">
    <name type="scientific">Chenopodium quinoa</name>
    <name type="common">Quinoa</name>
    <dbReference type="NCBI Taxonomy" id="63459"/>
    <lineage>
        <taxon>Eukaryota</taxon>
        <taxon>Viridiplantae</taxon>
        <taxon>Streptophyta</taxon>
        <taxon>Embryophyta</taxon>
        <taxon>Tracheophyta</taxon>
        <taxon>Spermatophyta</taxon>
        <taxon>Magnoliopsida</taxon>
        <taxon>eudicotyledons</taxon>
        <taxon>Gunneridae</taxon>
        <taxon>Pentapetalae</taxon>
        <taxon>Caryophyllales</taxon>
        <taxon>Chenopodiaceae</taxon>
        <taxon>Chenopodioideae</taxon>
        <taxon>Atripliceae</taxon>
        <taxon>Chenopodium</taxon>
    </lineage>
</organism>
<comment type="catalytic activity">
    <reaction evidence="17">
        <text>L-threonyl-[protein] + ATP = O-phospho-L-threonyl-[protein] + ADP + H(+)</text>
        <dbReference type="Rhea" id="RHEA:46608"/>
        <dbReference type="Rhea" id="RHEA-COMP:11060"/>
        <dbReference type="Rhea" id="RHEA-COMP:11605"/>
        <dbReference type="ChEBI" id="CHEBI:15378"/>
        <dbReference type="ChEBI" id="CHEBI:30013"/>
        <dbReference type="ChEBI" id="CHEBI:30616"/>
        <dbReference type="ChEBI" id="CHEBI:61977"/>
        <dbReference type="ChEBI" id="CHEBI:456216"/>
        <dbReference type="EC" id="2.7.11.1"/>
    </reaction>
</comment>
<evidence type="ECO:0000313" key="21">
    <source>
        <dbReference type="EnsemblPlants" id="AUR62020035-RA:cds"/>
    </source>
</evidence>
<evidence type="ECO:0000259" key="20">
    <source>
        <dbReference type="PROSITE" id="PS50011"/>
    </source>
</evidence>
<dbReference type="InterPro" id="IPR011009">
    <property type="entry name" value="Kinase-like_dom_sf"/>
</dbReference>
<evidence type="ECO:0000256" key="7">
    <source>
        <dbReference type="ARBA" id="ARBA00022692"/>
    </source>
</evidence>
<comment type="subcellular location">
    <subcellularLocation>
        <location evidence="1">Membrane</location>
        <topology evidence="1">Single-pass type I membrane protein</topology>
    </subcellularLocation>
</comment>
<dbReference type="EnsemblPlants" id="AUR62020035-RA">
    <property type="protein sequence ID" value="AUR62020035-RA:cds"/>
    <property type="gene ID" value="AUR62020035"/>
</dbReference>
<keyword evidence="12" id="KW-0067">ATP-binding</keyword>
<dbReference type="InterPro" id="IPR001220">
    <property type="entry name" value="Legume_lectin_dom"/>
</dbReference>
<evidence type="ECO:0000256" key="18">
    <source>
        <dbReference type="ARBA" id="ARBA00048679"/>
    </source>
</evidence>
<dbReference type="InterPro" id="IPR050528">
    <property type="entry name" value="L-type_Lectin-RKs"/>
</dbReference>
<dbReference type="Gene3D" id="3.30.200.20">
    <property type="entry name" value="Phosphorylase Kinase, domain 1"/>
    <property type="match status" value="1"/>
</dbReference>
<proteinExistence type="inferred from homology"/>
<keyword evidence="7 19" id="KW-0812">Transmembrane</keyword>
<dbReference type="GO" id="GO:0051707">
    <property type="term" value="P:response to other organism"/>
    <property type="evidence" value="ECO:0007669"/>
    <property type="project" value="UniProtKB-ARBA"/>
</dbReference>
<dbReference type="InterPro" id="IPR001245">
    <property type="entry name" value="Ser-Thr/Tyr_kinase_cat_dom"/>
</dbReference>
<dbReference type="InterPro" id="IPR008271">
    <property type="entry name" value="Ser/Thr_kinase_AS"/>
</dbReference>
<dbReference type="SMART" id="SM00220">
    <property type="entry name" value="S_TKc"/>
    <property type="match status" value="1"/>
</dbReference>
<dbReference type="GO" id="GO:0016020">
    <property type="term" value="C:membrane"/>
    <property type="evidence" value="ECO:0007669"/>
    <property type="project" value="UniProtKB-SubCell"/>
</dbReference>
<sequence>MLLQHHTILTKKGVNKSLKLNSGKPMTIWIDYDAVDMIVNVKLAPLGHPKPSKHLLAKRFNLSTLFLDSMYVGFSSSTSLFTSSQYILGWSWNQSGKAQDLDPSKLPLLPRFKPRKIKLSLSQLIFLVLLSVLLLLLLLISGAVWFLWRKKYEEVLEPWEKKHAPQRFSYKDLYAATRGFRNSELLGVGGFRKVYKGVLSSTGDQVAVKRVSHDSKQGIREFVAEISSMRRLRHRNLVQLLGYCRRKGELLLVYDYMPNGSLDEFLFNQAERSNLCWSSRFKIIKGVASALLYLHEEWEQVVLHRDVKASNVLLDADMNARLGDFGLARLYDHNLDPRTTHVGGTIGYMAPEVSKTLKPTTNTDVFAYGMFLLEVSCGRRPVGKHFHYEVEEFLSDWVCDCWKKGEILKTTDPKMKGDYQEEEVELVLKLGLLCLNPKPEERPRMRQVVQFLNGSVALPDIPSEYDIQSHSFFGEGWVASGSSELPLPSSSGIVSFGIMSSSNSVLHYGR</sequence>
<evidence type="ECO:0000256" key="16">
    <source>
        <dbReference type="ARBA" id="ARBA00023180"/>
    </source>
</evidence>
<evidence type="ECO:0000256" key="13">
    <source>
        <dbReference type="ARBA" id="ARBA00022989"/>
    </source>
</evidence>
<evidence type="ECO:0000256" key="2">
    <source>
        <dbReference type="ARBA" id="ARBA00008536"/>
    </source>
</evidence>
<accession>A0A803LX34</accession>
<dbReference type="GO" id="GO:0006952">
    <property type="term" value="P:defense response"/>
    <property type="evidence" value="ECO:0007669"/>
    <property type="project" value="UniProtKB-ARBA"/>
</dbReference>
<evidence type="ECO:0000256" key="9">
    <source>
        <dbReference type="ARBA" id="ARBA00022734"/>
    </source>
</evidence>
<evidence type="ECO:0000256" key="11">
    <source>
        <dbReference type="ARBA" id="ARBA00022777"/>
    </source>
</evidence>
<dbReference type="GO" id="GO:0030246">
    <property type="term" value="F:carbohydrate binding"/>
    <property type="evidence" value="ECO:0007669"/>
    <property type="project" value="UniProtKB-KW"/>
</dbReference>
<evidence type="ECO:0000256" key="5">
    <source>
        <dbReference type="ARBA" id="ARBA00022527"/>
    </source>
</evidence>
<evidence type="ECO:0000256" key="3">
    <source>
        <dbReference type="ARBA" id="ARBA00010217"/>
    </source>
</evidence>
<feature type="domain" description="Protein kinase" evidence="20">
    <location>
        <begin position="180"/>
        <end position="473"/>
    </location>
</feature>
<keyword evidence="13 19" id="KW-1133">Transmembrane helix</keyword>
<dbReference type="EC" id="2.7.11.1" evidence="4"/>
<protein>
    <recommendedName>
        <fullName evidence="4">non-specific serine/threonine protein kinase</fullName>
        <ecNumber evidence="4">2.7.11.1</ecNumber>
    </recommendedName>
</protein>
<keyword evidence="14 19" id="KW-0472">Membrane</keyword>
<keyword evidence="8" id="KW-0732">Signal</keyword>
<comment type="catalytic activity">
    <reaction evidence="18">
        <text>L-seryl-[protein] + ATP = O-phospho-L-seryl-[protein] + ADP + H(+)</text>
        <dbReference type="Rhea" id="RHEA:17989"/>
        <dbReference type="Rhea" id="RHEA-COMP:9863"/>
        <dbReference type="Rhea" id="RHEA-COMP:11604"/>
        <dbReference type="ChEBI" id="CHEBI:15378"/>
        <dbReference type="ChEBI" id="CHEBI:29999"/>
        <dbReference type="ChEBI" id="CHEBI:30616"/>
        <dbReference type="ChEBI" id="CHEBI:83421"/>
        <dbReference type="ChEBI" id="CHEBI:456216"/>
        <dbReference type="EC" id="2.7.11.1"/>
    </reaction>
</comment>
<evidence type="ECO:0000256" key="10">
    <source>
        <dbReference type="ARBA" id="ARBA00022741"/>
    </source>
</evidence>
<evidence type="ECO:0000256" key="8">
    <source>
        <dbReference type="ARBA" id="ARBA00022729"/>
    </source>
</evidence>
<dbReference type="Proteomes" id="UP000596660">
    <property type="component" value="Unplaced"/>
</dbReference>
<keyword evidence="5" id="KW-0723">Serine/threonine-protein kinase</keyword>
<dbReference type="InterPro" id="IPR000719">
    <property type="entry name" value="Prot_kinase_dom"/>
</dbReference>
<reference evidence="21" key="1">
    <citation type="journal article" date="2017" name="Nature">
        <title>The genome of Chenopodium quinoa.</title>
        <authorList>
            <person name="Jarvis D.E."/>
            <person name="Ho Y.S."/>
            <person name="Lightfoot D.J."/>
            <person name="Schmoeckel S.M."/>
            <person name="Li B."/>
            <person name="Borm T.J.A."/>
            <person name="Ohyanagi H."/>
            <person name="Mineta K."/>
            <person name="Michell C.T."/>
            <person name="Saber N."/>
            <person name="Kharbatia N.M."/>
            <person name="Rupper R.R."/>
            <person name="Sharp A.R."/>
            <person name="Dally N."/>
            <person name="Boughton B.A."/>
            <person name="Woo Y.H."/>
            <person name="Gao G."/>
            <person name="Schijlen E.G.W.M."/>
            <person name="Guo X."/>
            <person name="Momin A.A."/>
            <person name="Negrao S."/>
            <person name="Al-Babili S."/>
            <person name="Gehring C."/>
            <person name="Roessner U."/>
            <person name="Jung C."/>
            <person name="Murphy K."/>
            <person name="Arold S.T."/>
            <person name="Gojobori T."/>
            <person name="van der Linden C.G."/>
            <person name="van Loo E.N."/>
            <person name="Jellen E.N."/>
            <person name="Maughan P.J."/>
            <person name="Tester M."/>
        </authorList>
    </citation>
    <scope>NUCLEOTIDE SEQUENCE [LARGE SCALE GENOMIC DNA]</scope>
    <source>
        <strain evidence="21">cv. PI 614886</strain>
    </source>
</reference>
<evidence type="ECO:0000256" key="12">
    <source>
        <dbReference type="ARBA" id="ARBA00022840"/>
    </source>
</evidence>
<dbReference type="FunFam" id="1.10.510.10:FF:000108">
    <property type="entry name" value="L-type lectin-domain containing receptor kinase S.4"/>
    <property type="match status" value="1"/>
</dbReference>
<name>A0A803LX34_CHEQI</name>
<dbReference type="AlphaFoldDB" id="A0A803LX34"/>
<dbReference type="InterPro" id="IPR013320">
    <property type="entry name" value="ConA-like_dom_sf"/>
</dbReference>